<reference evidence="3" key="1">
    <citation type="submission" date="2021-02" db="EMBL/GenBank/DDBJ databases">
        <authorList>
            <person name="Nieuwenhuis M."/>
            <person name="Van De Peppel L.J.J."/>
        </authorList>
    </citation>
    <scope>NUCLEOTIDE SEQUENCE</scope>
    <source>
        <strain evidence="3">D49</strain>
    </source>
</reference>
<comment type="caution">
    <text evidence="3">The sequence shown here is derived from an EMBL/GenBank/DDBJ whole genome shotgun (WGS) entry which is preliminary data.</text>
</comment>
<accession>A0A9P7K4W2</accession>
<dbReference type="OrthoDB" id="756370at2759"/>
<reference evidence="3" key="2">
    <citation type="submission" date="2021-10" db="EMBL/GenBank/DDBJ databases">
        <title>Phylogenomics reveals ancestral predisposition of the termite-cultivated fungus Termitomyces towards a domesticated lifestyle.</title>
        <authorList>
            <person name="Auxier B."/>
            <person name="Grum-Grzhimaylo A."/>
            <person name="Cardenas M.E."/>
            <person name="Lodge J.D."/>
            <person name="Laessoe T."/>
            <person name="Pedersen O."/>
            <person name="Smith M.E."/>
            <person name="Kuyper T.W."/>
            <person name="Franco-Molano E.A."/>
            <person name="Baroni T.J."/>
            <person name="Aanen D.K."/>
        </authorList>
    </citation>
    <scope>NUCLEOTIDE SEQUENCE</scope>
    <source>
        <strain evidence="3">D49</strain>
    </source>
</reference>
<keyword evidence="4" id="KW-1185">Reference proteome</keyword>
<evidence type="ECO:0000313" key="3">
    <source>
        <dbReference type="EMBL" id="KAG5638351.1"/>
    </source>
</evidence>
<keyword evidence="1" id="KW-0175">Coiled coil</keyword>
<dbReference type="Proteomes" id="UP000717328">
    <property type="component" value="Unassembled WGS sequence"/>
</dbReference>
<protein>
    <submittedName>
        <fullName evidence="3">Uncharacterized protein</fullName>
    </submittedName>
</protein>
<name>A0A9P7K4W2_9AGAR</name>
<sequence>MLKPPDLIGHINLNLAVGSASDAKDVIPVKPISPFQRMRDPKTREAHEVAVLLPPQKTVHEDEITSYKEDEFLRDHAFFVQPTTFEAGPGSDKLTLRSKIDDLEAEVTRLREQLGKAKSVNDLMWDTVVQRSLGQEKVKEAANSGDEERRRKRGRT</sequence>
<evidence type="ECO:0000256" key="1">
    <source>
        <dbReference type="SAM" id="Coils"/>
    </source>
</evidence>
<feature type="region of interest" description="Disordered" evidence="2">
    <location>
        <begin position="134"/>
        <end position="156"/>
    </location>
</feature>
<evidence type="ECO:0000313" key="4">
    <source>
        <dbReference type="Proteomes" id="UP000717328"/>
    </source>
</evidence>
<organism evidence="3 4">
    <name type="scientific">Sphagnurus paluster</name>
    <dbReference type="NCBI Taxonomy" id="117069"/>
    <lineage>
        <taxon>Eukaryota</taxon>
        <taxon>Fungi</taxon>
        <taxon>Dikarya</taxon>
        <taxon>Basidiomycota</taxon>
        <taxon>Agaricomycotina</taxon>
        <taxon>Agaricomycetes</taxon>
        <taxon>Agaricomycetidae</taxon>
        <taxon>Agaricales</taxon>
        <taxon>Tricholomatineae</taxon>
        <taxon>Lyophyllaceae</taxon>
        <taxon>Sphagnurus</taxon>
    </lineage>
</organism>
<proteinExistence type="predicted"/>
<dbReference type="EMBL" id="JABCKI010005767">
    <property type="protein sequence ID" value="KAG5638351.1"/>
    <property type="molecule type" value="Genomic_DNA"/>
</dbReference>
<gene>
    <name evidence="3" type="ORF">H0H81_000484</name>
</gene>
<dbReference type="AlphaFoldDB" id="A0A9P7K4W2"/>
<feature type="coiled-coil region" evidence="1">
    <location>
        <begin position="93"/>
        <end position="120"/>
    </location>
</feature>
<evidence type="ECO:0000256" key="2">
    <source>
        <dbReference type="SAM" id="MobiDB-lite"/>
    </source>
</evidence>